<accession>A0A445N2Z9</accession>
<dbReference type="EMBL" id="OJIN01000227">
    <property type="protein sequence ID" value="SPD76074.1"/>
    <property type="molecule type" value="Genomic_DNA"/>
</dbReference>
<organism evidence="1">
    <name type="scientific">uncultured Desulfobacterium sp</name>
    <dbReference type="NCBI Taxonomy" id="201089"/>
    <lineage>
        <taxon>Bacteria</taxon>
        <taxon>Pseudomonadati</taxon>
        <taxon>Thermodesulfobacteriota</taxon>
        <taxon>Desulfobacteria</taxon>
        <taxon>Desulfobacterales</taxon>
        <taxon>Desulfobacteriaceae</taxon>
        <taxon>Desulfobacterium</taxon>
        <taxon>environmental samples</taxon>
    </lineage>
</organism>
<dbReference type="AlphaFoldDB" id="A0A445N2Z9"/>
<evidence type="ECO:0000313" key="1">
    <source>
        <dbReference type="EMBL" id="SPD76074.1"/>
    </source>
</evidence>
<proteinExistence type="predicted"/>
<sequence length="24" mass="2759">MPTIDLARYAIPKTDYFAIFLVSL</sequence>
<gene>
    <name evidence="1" type="ORF">PITCH_A810005</name>
</gene>
<protein>
    <submittedName>
        <fullName evidence="1">Uncharacterized protein</fullName>
    </submittedName>
</protein>
<name>A0A445N2Z9_9BACT</name>
<reference evidence="1" key="1">
    <citation type="submission" date="2018-01" db="EMBL/GenBank/DDBJ databases">
        <authorList>
            <person name="Regsiter A."/>
            <person name="William W."/>
        </authorList>
    </citation>
    <scope>NUCLEOTIDE SEQUENCE</scope>
    <source>
        <strain evidence="1">TRIP AH-1</strain>
    </source>
</reference>